<proteinExistence type="predicted"/>
<dbReference type="RefSeq" id="WP_208831846.1">
    <property type="nucleotide sequence ID" value="NZ_CP072110.1"/>
</dbReference>
<keyword evidence="2" id="KW-1185">Reference proteome</keyword>
<accession>A0A975DCG2</accession>
<dbReference type="KEGG" id="psym:J1N51_13940"/>
<name>A0A975DCG2_9GAMM</name>
<dbReference type="AlphaFoldDB" id="A0A975DCG2"/>
<evidence type="ECO:0000313" key="2">
    <source>
        <dbReference type="Proteomes" id="UP000682739"/>
    </source>
</evidence>
<sequence length="135" mass="14953">MAFSQVLLNDVTANQDTNAAILKMLEVDESHSLQYHVYEVAYGTKQIFCCLSGGHIENNEIQFTAVGLAAFEALTNVERGEDPTYYAEHINADSDLAEQIESVFESVPNGARVCFVGDITGELKNELSKYFTLIH</sequence>
<evidence type="ECO:0000313" key="1">
    <source>
        <dbReference type="EMBL" id="QTH63791.1"/>
    </source>
</evidence>
<reference evidence="1" key="1">
    <citation type="submission" date="2021-03" db="EMBL/GenBank/DDBJ databases">
        <title>Description of Psychrosphaera ytuae sp. nov. isolated from deep sea sediment of South China Sea.</title>
        <authorList>
            <person name="Zhang J."/>
            <person name="Xu X.-D."/>
        </authorList>
    </citation>
    <scope>NUCLEOTIDE SEQUENCE</scope>
    <source>
        <strain evidence="1">MTZ26</strain>
    </source>
</reference>
<protein>
    <submittedName>
        <fullName evidence="1">Uncharacterized protein</fullName>
    </submittedName>
</protein>
<dbReference type="EMBL" id="CP072110">
    <property type="protein sequence ID" value="QTH63791.1"/>
    <property type="molecule type" value="Genomic_DNA"/>
</dbReference>
<organism evidence="1 2">
    <name type="scientific">Psychrosphaera ytuae</name>
    <dbReference type="NCBI Taxonomy" id="2820710"/>
    <lineage>
        <taxon>Bacteria</taxon>
        <taxon>Pseudomonadati</taxon>
        <taxon>Pseudomonadota</taxon>
        <taxon>Gammaproteobacteria</taxon>
        <taxon>Alteromonadales</taxon>
        <taxon>Pseudoalteromonadaceae</taxon>
        <taxon>Psychrosphaera</taxon>
    </lineage>
</organism>
<gene>
    <name evidence="1" type="ORF">J1N51_13940</name>
</gene>
<dbReference type="Proteomes" id="UP000682739">
    <property type="component" value="Chromosome"/>
</dbReference>